<evidence type="ECO:0000256" key="1">
    <source>
        <dbReference type="SAM" id="MobiDB-lite"/>
    </source>
</evidence>
<evidence type="ECO:0000313" key="2">
    <source>
        <dbReference type="EMBL" id="MDI1434939.1"/>
    </source>
</evidence>
<dbReference type="Proteomes" id="UP001160301">
    <property type="component" value="Unassembled WGS sequence"/>
</dbReference>
<reference evidence="2 3" key="1">
    <citation type="submission" date="2023-04" db="EMBL/GenBank/DDBJ databases">
        <title>The genome sequence of Polyangium sorediatum DSM14670.</title>
        <authorList>
            <person name="Zhang X."/>
        </authorList>
    </citation>
    <scope>NUCLEOTIDE SEQUENCE [LARGE SCALE GENOMIC DNA]</scope>
    <source>
        <strain evidence="2 3">DSM 14670</strain>
    </source>
</reference>
<proteinExistence type="predicted"/>
<sequence>MTNQIDPSKVQSVLDIFDRMDADSETAAPDDDTDFDDTAGPDEGDDEVAGAELDAEEGDTGDIRALQRRGRHQITLEEARALQMRARQRGQRVGAKKVQAKVKKRAPNAPRLQFPPNMVPPQAGTKQLFDKWKNKKEPFIVRQDGHYYAVSEIRCICEGTAKNAWCRIPAGQYRFFERAVGDDITFLGTVAGQVTTNLTNLQRPSKTTYNEQDFLIRSITMQEAGLRVRYDAADIAQIPNVGAAESVLAGRAWLWDDAGAFLPKEIFHDFSGENLLYRALRRSGVLFFNWDKRRTGGNGTTRQVLIDHLRNVPDTKVKSLSRTSGGAPVLPVPDGYIFTDNPERSEEGAFSAVIMVHEDIAFPIKPIELGGMGSPMKPVEIGLYVQLSLNGVSFEHAKRAQAISG</sequence>
<organism evidence="2 3">
    <name type="scientific">Polyangium sorediatum</name>
    <dbReference type="NCBI Taxonomy" id="889274"/>
    <lineage>
        <taxon>Bacteria</taxon>
        <taxon>Pseudomonadati</taxon>
        <taxon>Myxococcota</taxon>
        <taxon>Polyangia</taxon>
        <taxon>Polyangiales</taxon>
        <taxon>Polyangiaceae</taxon>
        <taxon>Polyangium</taxon>
    </lineage>
</organism>
<evidence type="ECO:0000313" key="3">
    <source>
        <dbReference type="Proteomes" id="UP001160301"/>
    </source>
</evidence>
<protein>
    <submittedName>
        <fullName evidence="2">Uncharacterized protein</fullName>
    </submittedName>
</protein>
<feature type="compositionally biased region" description="Acidic residues" evidence="1">
    <location>
        <begin position="28"/>
        <end position="60"/>
    </location>
</feature>
<accession>A0ABT6P2V5</accession>
<name>A0ABT6P2V5_9BACT</name>
<feature type="region of interest" description="Disordered" evidence="1">
    <location>
        <begin position="17"/>
        <end position="60"/>
    </location>
</feature>
<dbReference type="EMBL" id="JARZHI010000049">
    <property type="protein sequence ID" value="MDI1434939.1"/>
    <property type="molecule type" value="Genomic_DNA"/>
</dbReference>
<dbReference type="RefSeq" id="WP_136971455.1">
    <property type="nucleotide sequence ID" value="NZ_JARZHI010000049.1"/>
</dbReference>
<keyword evidence="3" id="KW-1185">Reference proteome</keyword>
<comment type="caution">
    <text evidence="2">The sequence shown here is derived from an EMBL/GenBank/DDBJ whole genome shotgun (WGS) entry which is preliminary data.</text>
</comment>
<gene>
    <name evidence="2" type="ORF">QHF89_35885</name>
</gene>